<evidence type="ECO:0000256" key="3">
    <source>
        <dbReference type="SAM" id="MobiDB-lite"/>
    </source>
</evidence>
<comment type="caution">
    <text evidence="5">The sequence shown here is derived from an EMBL/GenBank/DDBJ whole genome shotgun (WGS) entry which is preliminary data.</text>
</comment>
<evidence type="ECO:0000256" key="1">
    <source>
        <dbReference type="ARBA" id="ARBA00022737"/>
    </source>
</evidence>
<sequence>MSTRHPLSALAASAADRPGGRRLLPGGTVLLLAALGSASALAQAPAPSPSRPPAATPAPLPTATTTPAAEAGRSVPRGIAVLIDQANFWSAQGRPELAQQALDRLLTVDPNSPDVLLAAAEVAAQSGDRATAEVYTARLRQIAPDSAQRAQAELALRAASVDQALLNEARNLAQGGQREAAMQRYRQLFPNGEVPTIFAAEYYQTMAGASPENFEEARAGLENVLARAPENRPLQLAYAQMLTYSEAYRFEGLRRLRALAGEPTVGEAARQAWRQALLWLPSDPDAAEEIATYLKATNGNADAEIQAKYNEAKATVIPPSVTSRLAGWTAITEERVADAERYFSSSIAEDPQDAESHIGMAIVRKLQGRFAEAREFFAKGVEITPFREEEFRNSVGDLSGSAAPATAGTNRGGQGGRGGGRGGGNYTSNSFLAWQSLNRGQLDRAAASAQLALRGNRDEKLQGEIVLGMVALRRNNFAEAESRFRRVLATRRNQPAAQAGLYEALTRQNRLPEADRFLADSGYRPPEGGLATRSTALRQEATATRDPAAKIAILRGALASDPNSAWVAFDLANALKANGQTEEARRLEAQLAGRRGAADALFASALLANADGRIAEAADRLEAIPDRARPADGDRLLDQTRRTLQLRDLERQARGNPQSDAARRLLGLAAQPDPSGQTQAGVVRAFARLRQTGNLEAASRAVLASPAGTPAGRVAVGFALVEAGRTADAESLVGDLATDGRLTREQRQQVATIRASAAATAAERLTARGDQRGAMDRVSRALNEMPDNPEVQLAAARIMARTGRADEAQRVAEGILSRDPDNVAARSVAGEAAVLNNSIARAEQILADGRARRADGLQMALLEAQIARARRDPVRAREALEEAARLRGAQLRASAR</sequence>
<keyword evidence="4" id="KW-0732">Signal</keyword>
<dbReference type="PANTHER" id="PTHR44227">
    <property type="match status" value="1"/>
</dbReference>
<dbReference type="Pfam" id="PF13431">
    <property type="entry name" value="TPR_17"/>
    <property type="match status" value="1"/>
</dbReference>
<dbReference type="Pfam" id="PF14559">
    <property type="entry name" value="TPR_19"/>
    <property type="match status" value="3"/>
</dbReference>
<dbReference type="EMBL" id="JANJOU010000007">
    <property type="protein sequence ID" value="MCR0982470.1"/>
    <property type="molecule type" value="Genomic_DNA"/>
</dbReference>
<feature type="compositionally biased region" description="Gly residues" evidence="3">
    <location>
        <begin position="410"/>
        <end position="424"/>
    </location>
</feature>
<evidence type="ECO:0000313" key="5">
    <source>
        <dbReference type="EMBL" id="MCR0982470.1"/>
    </source>
</evidence>
<dbReference type="RefSeq" id="WP_257716138.1">
    <property type="nucleotide sequence ID" value="NZ_JANJOU010000007.1"/>
</dbReference>
<protein>
    <submittedName>
        <fullName evidence="5">Tetratricopeptide repeat protein</fullName>
    </submittedName>
</protein>
<evidence type="ECO:0000256" key="4">
    <source>
        <dbReference type="SAM" id="SignalP"/>
    </source>
</evidence>
<feature type="chain" id="PRO_5045720691" evidence="4">
    <location>
        <begin position="43"/>
        <end position="896"/>
    </location>
</feature>
<dbReference type="Gene3D" id="1.25.40.10">
    <property type="entry name" value="Tetratricopeptide repeat domain"/>
    <property type="match status" value="4"/>
</dbReference>
<dbReference type="SMART" id="SM00028">
    <property type="entry name" value="TPR"/>
    <property type="match status" value="5"/>
</dbReference>
<dbReference type="PANTHER" id="PTHR44227:SF3">
    <property type="entry name" value="PROTEIN O-MANNOSYL-TRANSFERASE TMTC4"/>
    <property type="match status" value="1"/>
</dbReference>
<evidence type="ECO:0000313" key="6">
    <source>
        <dbReference type="Proteomes" id="UP001524642"/>
    </source>
</evidence>
<dbReference type="InterPro" id="IPR019734">
    <property type="entry name" value="TPR_rpt"/>
</dbReference>
<gene>
    <name evidence="5" type="ORF">NRP21_10450</name>
</gene>
<feature type="compositionally biased region" description="Low complexity" evidence="3">
    <location>
        <begin position="61"/>
        <end position="71"/>
    </location>
</feature>
<dbReference type="InterPro" id="IPR052346">
    <property type="entry name" value="O-mannosyl-transferase_TMTC"/>
</dbReference>
<dbReference type="Proteomes" id="UP001524642">
    <property type="component" value="Unassembled WGS sequence"/>
</dbReference>
<dbReference type="PRINTS" id="PR01441">
    <property type="entry name" value="CELLSNTHASEC"/>
</dbReference>
<keyword evidence="6" id="KW-1185">Reference proteome</keyword>
<keyword evidence="2" id="KW-0802">TPR repeat</keyword>
<feature type="region of interest" description="Disordered" evidence="3">
    <location>
        <begin position="397"/>
        <end position="424"/>
    </location>
</feature>
<proteinExistence type="predicted"/>
<dbReference type="SUPFAM" id="SSF48452">
    <property type="entry name" value="TPR-like"/>
    <property type="match status" value="3"/>
</dbReference>
<dbReference type="InterPro" id="IPR011990">
    <property type="entry name" value="TPR-like_helical_dom_sf"/>
</dbReference>
<name>A0ABT1X2Y4_9PROT</name>
<accession>A0ABT1X2Y4</accession>
<feature type="compositionally biased region" description="Pro residues" evidence="3">
    <location>
        <begin position="46"/>
        <end position="60"/>
    </location>
</feature>
<reference evidence="5 6" key="1">
    <citation type="submission" date="2022-06" db="EMBL/GenBank/DDBJ databases">
        <title>Roseomonas CN29.</title>
        <authorList>
            <person name="Cheng Y."/>
            <person name="He X."/>
        </authorList>
    </citation>
    <scope>NUCLEOTIDE SEQUENCE [LARGE SCALE GENOMIC DNA]</scope>
    <source>
        <strain evidence="5 6">CN29</strain>
    </source>
</reference>
<dbReference type="InterPro" id="IPR003921">
    <property type="entry name" value="Cell_synth_C"/>
</dbReference>
<feature type="region of interest" description="Disordered" evidence="3">
    <location>
        <begin position="43"/>
        <end position="71"/>
    </location>
</feature>
<evidence type="ECO:0000256" key="2">
    <source>
        <dbReference type="ARBA" id="ARBA00022803"/>
    </source>
</evidence>
<keyword evidence="1" id="KW-0677">Repeat</keyword>
<feature type="signal peptide" evidence="4">
    <location>
        <begin position="1"/>
        <end position="42"/>
    </location>
</feature>
<organism evidence="5 6">
    <name type="scientific">Roseomonas populi</name>
    <dbReference type="NCBI Taxonomy" id="3121582"/>
    <lineage>
        <taxon>Bacteria</taxon>
        <taxon>Pseudomonadati</taxon>
        <taxon>Pseudomonadota</taxon>
        <taxon>Alphaproteobacteria</taxon>
        <taxon>Acetobacterales</taxon>
        <taxon>Roseomonadaceae</taxon>
        <taxon>Roseomonas</taxon>
    </lineage>
</organism>